<evidence type="ECO:0000256" key="6">
    <source>
        <dbReference type="RuleBase" id="RU361156"/>
    </source>
</evidence>
<reference evidence="7 8" key="1">
    <citation type="journal article" date="2012" name="Proc. Natl. Acad. Sci. U.S.A.">
        <title>Comparative genomics of Ceriporiopsis subvermispora and Phanerochaete chrysosporium provide insight into selective ligninolysis.</title>
        <authorList>
            <person name="Fernandez-Fueyo E."/>
            <person name="Ruiz-Duenas F.J."/>
            <person name="Ferreira P."/>
            <person name="Floudas D."/>
            <person name="Hibbett D.S."/>
            <person name="Canessa P."/>
            <person name="Larrondo L.F."/>
            <person name="James T.Y."/>
            <person name="Seelenfreund D."/>
            <person name="Lobos S."/>
            <person name="Polanco R."/>
            <person name="Tello M."/>
            <person name="Honda Y."/>
            <person name="Watanabe T."/>
            <person name="Watanabe T."/>
            <person name="Ryu J.S."/>
            <person name="Kubicek C.P."/>
            <person name="Schmoll M."/>
            <person name="Gaskell J."/>
            <person name="Hammel K.E."/>
            <person name="St John F.J."/>
            <person name="Vanden Wymelenberg A."/>
            <person name="Sabat G."/>
            <person name="Splinter BonDurant S."/>
            <person name="Syed K."/>
            <person name="Yadav J.S."/>
            <person name="Doddapaneni H."/>
            <person name="Subramanian V."/>
            <person name="Lavin J.L."/>
            <person name="Oguiza J.A."/>
            <person name="Perez G."/>
            <person name="Pisabarro A.G."/>
            <person name="Ramirez L."/>
            <person name="Santoyo F."/>
            <person name="Master E."/>
            <person name="Coutinho P.M."/>
            <person name="Henrissat B."/>
            <person name="Lombard V."/>
            <person name="Magnuson J.K."/>
            <person name="Kuees U."/>
            <person name="Hori C."/>
            <person name="Igarashi K."/>
            <person name="Samejima M."/>
            <person name="Held B.W."/>
            <person name="Barry K.W."/>
            <person name="LaButti K.M."/>
            <person name="Lapidus A."/>
            <person name="Lindquist E.A."/>
            <person name="Lucas S.M."/>
            <person name="Riley R."/>
            <person name="Salamov A.A."/>
            <person name="Hoffmeister D."/>
            <person name="Schwenk D."/>
            <person name="Hadar Y."/>
            <person name="Yarden O."/>
            <person name="de Vries R.P."/>
            <person name="Wiebenga A."/>
            <person name="Stenlid J."/>
            <person name="Eastwood D."/>
            <person name="Grigoriev I.V."/>
            <person name="Berka R.M."/>
            <person name="Blanchette R.A."/>
            <person name="Kersten P."/>
            <person name="Martinez A.T."/>
            <person name="Vicuna R."/>
            <person name="Cullen D."/>
        </authorList>
    </citation>
    <scope>NUCLEOTIDE SEQUENCE [LARGE SCALE GENOMIC DNA]</scope>
    <source>
        <strain evidence="7 8">B</strain>
    </source>
</reference>
<accession>M2R432</accession>
<dbReference type="STRING" id="914234.M2R432"/>
<dbReference type="PROSITE" id="PS00131">
    <property type="entry name" value="CARBOXYPEPT_SER_SER"/>
    <property type="match status" value="1"/>
</dbReference>
<evidence type="ECO:0000256" key="3">
    <source>
        <dbReference type="ARBA" id="ARBA00022670"/>
    </source>
</evidence>
<dbReference type="HOGENOM" id="CLU_440163_0_0_1"/>
<dbReference type="GO" id="GO:0006508">
    <property type="term" value="P:proteolysis"/>
    <property type="evidence" value="ECO:0007669"/>
    <property type="project" value="UniProtKB-KW"/>
</dbReference>
<dbReference type="Pfam" id="PF00450">
    <property type="entry name" value="Peptidase_S10"/>
    <property type="match status" value="2"/>
</dbReference>
<dbReference type="PANTHER" id="PTHR11802">
    <property type="entry name" value="SERINE PROTEASE FAMILY S10 SERINE CARBOXYPEPTIDASE"/>
    <property type="match status" value="1"/>
</dbReference>
<dbReference type="EMBL" id="KB445794">
    <property type="protein sequence ID" value="EMD39305.1"/>
    <property type="molecule type" value="Genomic_DNA"/>
</dbReference>
<dbReference type="PRINTS" id="PR00724">
    <property type="entry name" value="CRBOXYPTASEC"/>
</dbReference>
<protein>
    <recommendedName>
        <fullName evidence="6">Carboxypeptidase</fullName>
        <ecNumber evidence="6">3.4.16.-</ecNumber>
    </recommendedName>
</protein>
<dbReference type="Proteomes" id="UP000016930">
    <property type="component" value="Unassembled WGS sequence"/>
</dbReference>
<dbReference type="OrthoDB" id="443318at2759"/>
<dbReference type="SUPFAM" id="SSF53474">
    <property type="entry name" value="alpha/beta-Hydrolases"/>
    <property type="match status" value="1"/>
</dbReference>
<evidence type="ECO:0000256" key="5">
    <source>
        <dbReference type="ARBA" id="ARBA00023180"/>
    </source>
</evidence>
<evidence type="ECO:0000313" key="8">
    <source>
        <dbReference type="Proteomes" id="UP000016930"/>
    </source>
</evidence>
<comment type="similarity">
    <text evidence="1 6">Belongs to the peptidase S10 family.</text>
</comment>
<proteinExistence type="inferred from homology"/>
<sequence>MRAGITGLGRAPTASRQRVVASIAFAASLSLALHPQLVAGQATTENSWPHAYPGMPSGDYSPEWQSYFEVTERLPNVTWDLGRNWAGNVAVNREGHPNDTLFFWAFESSNGSLTAPANESNNEPWGIWLNGGPGASSLLGLLYENGPIHLRPDFSAYQNNYSWNLLADYIWIDQPLGTGWSTTETGSVRDEDQMGSDFMGFLENLVKIFPSLKTRPLHITGESYAGTYIPYITKAYFSTPNPPVNLAKIAIGDGTIGNGATFEQMPTLQIIETYPQLIGYDTDVYEWFKEQEHLCGYDLNLTYPQNGLFPTLEFVFPSDPDRAGAVFASRRTSRTSIMTRTGLVDAARKGYIRRDESFQRAHPADRRLHASFGKHEKRDLSGRTNGSIDPWYGCFLYDAMIDYALNFSFPWNESHSMNGYDVYDVPDALNPEVPLDGGFFYNNNQTRAALHAPTSKEWIGESDYMFSGTQDGSDPSSEPMTFLTELATNATAHNVSIVVYSGNDDSLIAHRGSEAVIQNTTFGGIQGFTRPPSTPWYDDEGNFAGIVHQERNWTFVLVKGAGHLVAEQQPSLAFVFLREFVLGNNDTGLLVNSTGSPSVVGGEGSPLVNDVLPGQSGIFYGSGATQSTYTYPSATIASWESFVATAITAATTAPTTMTKAQNTNNGIVMELSLLLCVIPPVLHFLAVL</sequence>
<keyword evidence="4 6" id="KW-0378">Hydrolase</keyword>
<evidence type="ECO:0000256" key="2">
    <source>
        <dbReference type="ARBA" id="ARBA00022645"/>
    </source>
</evidence>
<dbReference type="Gene3D" id="3.40.50.1820">
    <property type="entry name" value="alpha/beta hydrolase"/>
    <property type="match status" value="1"/>
</dbReference>
<dbReference type="GO" id="GO:0004185">
    <property type="term" value="F:serine-type carboxypeptidase activity"/>
    <property type="evidence" value="ECO:0007669"/>
    <property type="project" value="UniProtKB-UniRule"/>
</dbReference>
<dbReference type="AlphaFoldDB" id="M2R432"/>
<dbReference type="InterPro" id="IPR029058">
    <property type="entry name" value="AB_hydrolase_fold"/>
</dbReference>
<evidence type="ECO:0000313" key="7">
    <source>
        <dbReference type="EMBL" id="EMD39305.1"/>
    </source>
</evidence>
<dbReference type="PANTHER" id="PTHR11802:SF479">
    <property type="entry name" value="CARBOXYPEPTIDASE"/>
    <property type="match status" value="1"/>
</dbReference>
<keyword evidence="8" id="KW-1185">Reference proteome</keyword>
<dbReference type="InterPro" id="IPR018202">
    <property type="entry name" value="Ser_caboxypep_ser_AS"/>
</dbReference>
<name>M2R432_CERS8</name>
<organism evidence="7 8">
    <name type="scientific">Ceriporiopsis subvermispora (strain B)</name>
    <name type="common">White-rot fungus</name>
    <name type="synonym">Gelatoporia subvermispora</name>
    <dbReference type="NCBI Taxonomy" id="914234"/>
    <lineage>
        <taxon>Eukaryota</taxon>
        <taxon>Fungi</taxon>
        <taxon>Dikarya</taxon>
        <taxon>Basidiomycota</taxon>
        <taxon>Agaricomycotina</taxon>
        <taxon>Agaricomycetes</taxon>
        <taxon>Polyporales</taxon>
        <taxon>Gelatoporiaceae</taxon>
        <taxon>Gelatoporia</taxon>
    </lineage>
</organism>
<keyword evidence="3 6" id="KW-0645">Protease</keyword>
<dbReference type="InterPro" id="IPR001563">
    <property type="entry name" value="Peptidase_S10"/>
</dbReference>
<evidence type="ECO:0000256" key="1">
    <source>
        <dbReference type="ARBA" id="ARBA00009431"/>
    </source>
</evidence>
<evidence type="ECO:0000256" key="4">
    <source>
        <dbReference type="ARBA" id="ARBA00022801"/>
    </source>
</evidence>
<dbReference type="EC" id="3.4.16.-" evidence="6"/>
<keyword evidence="5" id="KW-0325">Glycoprotein</keyword>
<gene>
    <name evidence="7" type="ORF">CERSUDRAFT_82042</name>
</gene>
<keyword evidence="2 6" id="KW-0121">Carboxypeptidase</keyword>